<dbReference type="Proteomes" id="UP001626628">
    <property type="component" value="Chromosome"/>
</dbReference>
<dbReference type="InterPro" id="IPR013525">
    <property type="entry name" value="ABC2_TM"/>
</dbReference>
<dbReference type="EMBL" id="CP147982">
    <property type="protein sequence ID" value="WXK78579.1"/>
    <property type="molecule type" value="Genomic_DNA"/>
</dbReference>
<proteinExistence type="inferred from homology"/>
<feature type="transmembrane region" description="Helical" evidence="6">
    <location>
        <begin position="172"/>
        <end position="193"/>
    </location>
</feature>
<dbReference type="PIRSF" id="PIRSF006648">
    <property type="entry name" value="DrrB"/>
    <property type="match status" value="1"/>
</dbReference>
<keyword evidence="4 6" id="KW-0472">Membrane</keyword>
<feature type="transmembrane region" description="Helical" evidence="6">
    <location>
        <begin position="238"/>
        <end position="258"/>
    </location>
</feature>
<dbReference type="InterPro" id="IPR051784">
    <property type="entry name" value="Nod_factor_ABC_transporter"/>
</dbReference>
<dbReference type="Pfam" id="PF01061">
    <property type="entry name" value="ABC2_membrane"/>
    <property type="match status" value="1"/>
</dbReference>
<evidence type="ECO:0000256" key="2">
    <source>
        <dbReference type="ARBA" id="ARBA00022692"/>
    </source>
</evidence>
<evidence type="ECO:0000313" key="9">
    <source>
        <dbReference type="Proteomes" id="UP001626628"/>
    </source>
</evidence>
<gene>
    <name evidence="8" type="ORF">WAB15_22720</name>
</gene>
<feature type="transmembrane region" description="Helical" evidence="6">
    <location>
        <begin position="29"/>
        <end position="47"/>
    </location>
</feature>
<keyword evidence="5" id="KW-0046">Antibiotic resistance</keyword>
<keyword evidence="3 6" id="KW-1133">Transmembrane helix</keyword>
<evidence type="ECO:0000256" key="6">
    <source>
        <dbReference type="RuleBase" id="RU361157"/>
    </source>
</evidence>
<feature type="transmembrane region" description="Helical" evidence="6">
    <location>
        <begin position="59"/>
        <end position="83"/>
    </location>
</feature>
<evidence type="ECO:0000256" key="1">
    <source>
        <dbReference type="ARBA" id="ARBA00004141"/>
    </source>
</evidence>
<dbReference type="InterPro" id="IPR047817">
    <property type="entry name" value="ABC2_TM_bact-type"/>
</dbReference>
<name>A0ABZ2QTX2_9ACTN</name>
<dbReference type="PANTHER" id="PTHR43229">
    <property type="entry name" value="NODULATION PROTEIN J"/>
    <property type="match status" value="1"/>
</dbReference>
<dbReference type="PANTHER" id="PTHR43229:SF2">
    <property type="entry name" value="NODULATION PROTEIN J"/>
    <property type="match status" value="1"/>
</dbReference>
<comment type="similarity">
    <text evidence="6">Belongs to the ABC-2 integral membrane protein family.</text>
</comment>
<dbReference type="RefSeq" id="WP_407287376.1">
    <property type="nucleotide sequence ID" value="NZ_CP147982.1"/>
</dbReference>
<feature type="transmembrane region" description="Helical" evidence="6">
    <location>
        <begin position="142"/>
        <end position="165"/>
    </location>
</feature>
<comment type="subcellular location">
    <subcellularLocation>
        <location evidence="6">Cell membrane</location>
        <topology evidence="6">Multi-pass membrane protein</topology>
    </subcellularLocation>
    <subcellularLocation>
        <location evidence="1">Membrane</location>
        <topology evidence="1">Multi-pass membrane protein</topology>
    </subcellularLocation>
</comment>
<evidence type="ECO:0000256" key="3">
    <source>
        <dbReference type="ARBA" id="ARBA00022989"/>
    </source>
</evidence>
<evidence type="ECO:0000256" key="4">
    <source>
        <dbReference type="ARBA" id="ARBA00023136"/>
    </source>
</evidence>
<feature type="transmembrane region" description="Helical" evidence="6">
    <location>
        <begin position="104"/>
        <end position="130"/>
    </location>
</feature>
<evidence type="ECO:0000259" key="7">
    <source>
        <dbReference type="PROSITE" id="PS51012"/>
    </source>
</evidence>
<evidence type="ECO:0000313" key="8">
    <source>
        <dbReference type="EMBL" id="WXK78579.1"/>
    </source>
</evidence>
<keyword evidence="9" id="KW-1185">Reference proteome</keyword>
<organism evidence="8 9">
    <name type="scientific">Streptomyces sirii</name>
    <dbReference type="NCBI Taxonomy" id="3127701"/>
    <lineage>
        <taxon>Bacteria</taxon>
        <taxon>Bacillati</taxon>
        <taxon>Actinomycetota</taxon>
        <taxon>Actinomycetes</taxon>
        <taxon>Kitasatosporales</taxon>
        <taxon>Streptomycetaceae</taxon>
        <taxon>Streptomyces</taxon>
    </lineage>
</organism>
<feature type="domain" description="ABC transmembrane type-2" evidence="7">
    <location>
        <begin position="27"/>
        <end position="261"/>
    </location>
</feature>
<sequence length="281" mass="29539">MTVQRIMQAGWRRGLVELHIQLRSKTERAMHAFIPAMFGVLFYTIGADPLPGTGLTYGHLLLPGGIAMSVFQTGLLTLSYNLAGEREDGTLLRLRGMPGGIHSYLIGKAVSVAAVTGGYVVVMAVLGGLFVDLHLPQNPTAWATLLAVLVLGLLAMVGLGASVGALAPNPRLVAVVSLPAIGLIPISGLIFPFGSMPQLVQYIANAFPLKWLAQGIRTALLPDTPAVTQMPGNGQLPLVFAVLAAWTLAGALLAPILLRRTARRQSGSALEKARSKATATQ</sequence>
<keyword evidence="6" id="KW-0813">Transport</keyword>
<dbReference type="InterPro" id="IPR000412">
    <property type="entry name" value="ABC_2_transport"/>
</dbReference>
<keyword evidence="2 6" id="KW-0812">Transmembrane</keyword>
<evidence type="ECO:0000256" key="5">
    <source>
        <dbReference type="ARBA" id="ARBA00023251"/>
    </source>
</evidence>
<accession>A0ABZ2QTX2</accession>
<keyword evidence="6" id="KW-1003">Cell membrane</keyword>
<dbReference type="PROSITE" id="PS51012">
    <property type="entry name" value="ABC_TM2"/>
    <property type="match status" value="1"/>
</dbReference>
<reference evidence="8 9" key="1">
    <citation type="submission" date="2024-03" db="EMBL/GenBank/DDBJ databases">
        <title>The complete genome of Streptomyces sirii sp.nov.</title>
        <authorList>
            <person name="Zakalyukina Y.V."/>
            <person name="Belik A.R."/>
            <person name="Biryukov M.V."/>
            <person name="Baturina O.A."/>
            <person name="Kabilov M.R."/>
        </authorList>
    </citation>
    <scope>NUCLEOTIDE SEQUENCE [LARGE SCALE GENOMIC DNA]</scope>
    <source>
        <strain evidence="8 9">BP-8</strain>
    </source>
</reference>
<protein>
    <recommendedName>
        <fullName evidence="6">Transport permease protein</fullName>
    </recommendedName>
</protein>